<sequence length="145" mass="16715">AHLYEAKGANWTCLDGSATIPYEAINDDFCDCADGSDEPECCDGSDEYDGKIKCPNICKEASAEYHKKLKEIENLRAQGIRIRNGYIEDGKKLRIQREAELNRLRTELEAAKIRVREREEMLWEIKDDVLELFGLQSYDKSNRSY</sequence>
<dbReference type="PANTHER" id="PTHR12630:SF1">
    <property type="entry name" value="GLUCOSIDASE 2 SUBUNIT BETA"/>
    <property type="match status" value="1"/>
</dbReference>
<evidence type="ECO:0000256" key="1">
    <source>
        <dbReference type="SAM" id="Coils"/>
    </source>
</evidence>
<protein>
    <submittedName>
        <fullName evidence="3">14202_t:CDS:1</fullName>
    </submittedName>
</protein>
<feature type="domain" description="Glucosidase II beta subunit N-terminal" evidence="2">
    <location>
        <begin position="3"/>
        <end position="39"/>
    </location>
</feature>
<gene>
    <name evidence="3" type="ORF">RFULGI_LOCUS15835</name>
</gene>
<proteinExistence type="predicted"/>
<dbReference type="AlphaFoldDB" id="A0A9N9JIQ7"/>
<name>A0A9N9JIQ7_9GLOM</name>
<dbReference type="PANTHER" id="PTHR12630">
    <property type="entry name" value="N-LINKED OLIGOSACCHARIDE PROCESSING"/>
    <property type="match status" value="1"/>
</dbReference>
<feature type="domain" description="Glucosidase II beta subunit N-terminal" evidence="2">
    <location>
        <begin position="41"/>
        <end position="112"/>
    </location>
</feature>
<feature type="non-terminal residue" evidence="3">
    <location>
        <position position="145"/>
    </location>
</feature>
<dbReference type="InterPro" id="IPR028146">
    <property type="entry name" value="PRKCSH_N"/>
</dbReference>
<comment type="caution">
    <text evidence="3">The sequence shown here is derived from an EMBL/GenBank/DDBJ whole genome shotgun (WGS) entry which is preliminary data.</text>
</comment>
<dbReference type="GO" id="GO:0006491">
    <property type="term" value="P:N-glycan processing"/>
    <property type="evidence" value="ECO:0007669"/>
    <property type="project" value="TreeGrafter"/>
</dbReference>
<keyword evidence="1" id="KW-0175">Coiled coil</keyword>
<feature type="coiled-coil region" evidence="1">
    <location>
        <begin position="58"/>
        <end position="121"/>
    </location>
</feature>
<dbReference type="Pfam" id="PF12999">
    <property type="entry name" value="PRKCSH-like"/>
    <property type="match status" value="2"/>
</dbReference>
<feature type="non-terminal residue" evidence="3">
    <location>
        <position position="1"/>
    </location>
</feature>
<dbReference type="OrthoDB" id="28322at2759"/>
<evidence type="ECO:0000313" key="3">
    <source>
        <dbReference type="EMBL" id="CAG8781136.1"/>
    </source>
</evidence>
<accession>A0A9N9JIQ7</accession>
<evidence type="ECO:0000259" key="2">
    <source>
        <dbReference type="Pfam" id="PF12999"/>
    </source>
</evidence>
<organism evidence="3 4">
    <name type="scientific">Racocetra fulgida</name>
    <dbReference type="NCBI Taxonomy" id="60492"/>
    <lineage>
        <taxon>Eukaryota</taxon>
        <taxon>Fungi</taxon>
        <taxon>Fungi incertae sedis</taxon>
        <taxon>Mucoromycota</taxon>
        <taxon>Glomeromycotina</taxon>
        <taxon>Glomeromycetes</taxon>
        <taxon>Diversisporales</taxon>
        <taxon>Gigasporaceae</taxon>
        <taxon>Racocetra</taxon>
    </lineage>
</organism>
<dbReference type="InterPro" id="IPR039794">
    <property type="entry name" value="Gtb1-like"/>
</dbReference>
<reference evidence="3" key="1">
    <citation type="submission" date="2021-06" db="EMBL/GenBank/DDBJ databases">
        <authorList>
            <person name="Kallberg Y."/>
            <person name="Tangrot J."/>
            <person name="Rosling A."/>
        </authorList>
    </citation>
    <scope>NUCLEOTIDE SEQUENCE</scope>
    <source>
        <strain evidence="3">IN212</strain>
    </source>
</reference>
<evidence type="ECO:0000313" key="4">
    <source>
        <dbReference type="Proteomes" id="UP000789396"/>
    </source>
</evidence>
<dbReference type="GO" id="GO:0017177">
    <property type="term" value="C:glucosidase II complex"/>
    <property type="evidence" value="ECO:0007669"/>
    <property type="project" value="TreeGrafter"/>
</dbReference>
<dbReference type="Proteomes" id="UP000789396">
    <property type="component" value="Unassembled WGS sequence"/>
</dbReference>
<keyword evidence="4" id="KW-1185">Reference proteome</keyword>
<dbReference type="EMBL" id="CAJVPZ010052902">
    <property type="protein sequence ID" value="CAG8781136.1"/>
    <property type="molecule type" value="Genomic_DNA"/>
</dbReference>